<proteinExistence type="predicted"/>
<comment type="caution">
    <text evidence="1">The sequence shown here is derived from an EMBL/GenBank/DDBJ whole genome shotgun (WGS) entry which is preliminary data.</text>
</comment>
<sequence>MRGGARKISPHHSFTASVPCVVHSPPSLPLSGSTFDSIGVVLRMTHPLQHHVAQCGAFRDTGGGGGCKGASIPERTTLSGYFAPPFLSILSFICHSLHT</sequence>
<accession>A0AAV4UTJ0</accession>
<reference evidence="1 2" key="1">
    <citation type="submission" date="2021-06" db="EMBL/GenBank/DDBJ databases">
        <title>Caerostris darwini draft genome.</title>
        <authorList>
            <person name="Kono N."/>
            <person name="Arakawa K."/>
        </authorList>
    </citation>
    <scope>NUCLEOTIDE SEQUENCE [LARGE SCALE GENOMIC DNA]</scope>
</reference>
<evidence type="ECO:0000313" key="1">
    <source>
        <dbReference type="EMBL" id="GIY61043.1"/>
    </source>
</evidence>
<keyword evidence="2" id="KW-1185">Reference proteome</keyword>
<evidence type="ECO:0000313" key="2">
    <source>
        <dbReference type="Proteomes" id="UP001054837"/>
    </source>
</evidence>
<gene>
    <name evidence="1" type="ORF">CDAR_311401</name>
</gene>
<dbReference type="AlphaFoldDB" id="A0AAV4UTJ0"/>
<organism evidence="1 2">
    <name type="scientific">Caerostris darwini</name>
    <dbReference type="NCBI Taxonomy" id="1538125"/>
    <lineage>
        <taxon>Eukaryota</taxon>
        <taxon>Metazoa</taxon>
        <taxon>Ecdysozoa</taxon>
        <taxon>Arthropoda</taxon>
        <taxon>Chelicerata</taxon>
        <taxon>Arachnida</taxon>
        <taxon>Araneae</taxon>
        <taxon>Araneomorphae</taxon>
        <taxon>Entelegynae</taxon>
        <taxon>Araneoidea</taxon>
        <taxon>Araneidae</taxon>
        <taxon>Caerostris</taxon>
    </lineage>
</organism>
<dbReference type="EMBL" id="BPLQ01011912">
    <property type="protein sequence ID" value="GIY61043.1"/>
    <property type="molecule type" value="Genomic_DNA"/>
</dbReference>
<name>A0AAV4UTJ0_9ARAC</name>
<protein>
    <submittedName>
        <fullName evidence="1">Uncharacterized protein</fullName>
    </submittedName>
</protein>
<dbReference type="Proteomes" id="UP001054837">
    <property type="component" value="Unassembled WGS sequence"/>
</dbReference>